<feature type="transmembrane region" description="Helical" evidence="1">
    <location>
        <begin position="40"/>
        <end position="61"/>
    </location>
</feature>
<proteinExistence type="predicted"/>
<gene>
    <name evidence="2" type="ORF">BKA15_006015</name>
</gene>
<evidence type="ECO:0008006" key="4">
    <source>
        <dbReference type="Google" id="ProtNLM"/>
    </source>
</evidence>
<evidence type="ECO:0000256" key="1">
    <source>
        <dbReference type="SAM" id="Phobius"/>
    </source>
</evidence>
<evidence type="ECO:0000313" key="2">
    <source>
        <dbReference type="EMBL" id="NYE74686.1"/>
    </source>
</evidence>
<comment type="caution">
    <text evidence="2">The sequence shown here is derived from an EMBL/GenBank/DDBJ whole genome shotgun (WGS) entry which is preliminary data.</text>
</comment>
<evidence type="ECO:0000313" key="3">
    <source>
        <dbReference type="Proteomes" id="UP000569914"/>
    </source>
</evidence>
<keyword evidence="1" id="KW-0812">Transmembrane</keyword>
<dbReference type="RefSeq" id="WP_179757177.1">
    <property type="nucleotide sequence ID" value="NZ_JACCBU010000001.1"/>
</dbReference>
<accession>A0A7Y9LG19</accession>
<keyword evidence="1" id="KW-1133">Transmembrane helix</keyword>
<dbReference type="AlphaFoldDB" id="A0A7Y9LG19"/>
<sequence length="324" mass="34663">MKTANGARKIKNVDWWDEPDTLPVVVDPNRGKARRRLITIYLWVSAILFPFLIFTVIVLGVRVLTPPVANTGPTSDTTATREAAQAQVAVEEWLSSNPSPLPGGRVVAYIGSSSKPAQPREGEENVVRTLATYRFVLAAPESKMYETSIQLLITPSGAIPLTEPALVPIRSSAPGAGDQAEWPWPGIDSMSAPAEYTSAVSAWAKAYTGGDPAALKLAVGDPDASRSYLPLTGVTFSAPAIRETGALWAEDQERTRTAKPRQALVRVSFTVVWAAVGQGTQQPRLTYDLLLDRADTAAPAVVAWGSPGSELTPYGNAVTESGRR</sequence>
<dbReference type="Proteomes" id="UP000569914">
    <property type="component" value="Unassembled WGS sequence"/>
</dbReference>
<organism evidence="2 3">
    <name type="scientific">Microlunatus parietis</name>
    <dbReference type="NCBI Taxonomy" id="682979"/>
    <lineage>
        <taxon>Bacteria</taxon>
        <taxon>Bacillati</taxon>
        <taxon>Actinomycetota</taxon>
        <taxon>Actinomycetes</taxon>
        <taxon>Propionibacteriales</taxon>
        <taxon>Propionibacteriaceae</taxon>
        <taxon>Microlunatus</taxon>
    </lineage>
</organism>
<dbReference type="EMBL" id="JACCBU010000001">
    <property type="protein sequence ID" value="NYE74686.1"/>
    <property type="molecule type" value="Genomic_DNA"/>
</dbReference>
<keyword evidence="1" id="KW-0472">Membrane</keyword>
<reference evidence="2 3" key="1">
    <citation type="submission" date="2020-07" db="EMBL/GenBank/DDBJ databases">
        <title>Sequencing the genomes of 1000 actinobacteria strains.</title>
        <authorList>
            <person name="Klenk H.-P."/>
        </authorList>
    </citation>
    <scope>NUCLEOTIDE SEQUENCE [LARGE SCALE GENOMIC DNA]</scope>
    <source>
        <strain evidence="2 3">DSM 22083</strain>
    </source>
</reference>
<name>A0A7Y9LG19_9ACTN</name>
<protein>
    <recommendedName>
        <fullName evidence="4">Conjugative transposon protein TcpC</fullName>
    </recommendedName>
</protein>
<keyword evidence="3" id="KW-1185">Reference proteome</keyword>